<feature type="transmembrane region" description="Helical" evidence="1">
    <location>
        <begin position="209"/>
        <end position="226"/>
    </location>
</feature>
<dbReference type="PROSITE" id="PS50244">
    <property type="entry name" value="S5A_REDUCTASE"/>
    <property type="match status" value="1"/>
</dbReference>
<name>A0A520M8Q0_9GAMM</name>
<keyword evidence="1" id="KW-0472">Membrane</keyword>
<feature type="transmembrane region" description="Helical" evidence="1">
    <location>
        <begin position="86"/>
        <end position="106"/>
    </location>
</feature>
<feature type="transmembrane region" description="Helical" evidence="1">
    <location>
        <begin position="31"/>
        <end position="50"/>
    </location>
</feature>
<organism evidence="2 3">
    <name type="scientific">SAR86 cluster bacterium</name>
    <dbReference type="NCBI Taxonomy" id="2030880"/>
    <lineage>
        <taxon>Bacteria</taxon>
        <taxon>Pseudomonadati</taxon>
        <taxon>Pseudomonadota</taxon>
        <taxon>Gammaproteobacteria</taxon>
        <taxon>SAR86 cluster</taxon>
    </lineage>
</organism>
<reference evidence="2 3" key="1">
    <citation type="submission" date="2019-02" db="EMBL/GenBank/DDBJ databases">
        <title>Prokaryotic population dynamics and viral predation in marine succession experiment using metagenomics: the confinement effect.</title>
        <authorList>
            <person name="Haro-Moreno J.M."/>
            <person name="Rodriguez-Valera F."/>
            <person name="Lopez-Perez M."/>
        </authorList>
    </citation>
    <scope>NUCLEOTIDE SEQUENCE [LARGE SCALE GENOMIC DNA]</scope>
    <source>
        <strain evidence="2">MED-G167</strain>
    </source>
</reference>
<evidence type="ECO:0000313" key="3">
    <source>
        <dbReference type="Proteomes" id="UP000318359"/>
    </source>
</evidence>
<feature type="transmembrane region" description="Helical" evidence="1">
    <location>
        <begin position="127"/>
        <end position="150"/>
    </location>
</feature>
<feature type="transmembrane region" description="Helical" evidence="1">
    <location>
        <begin position="156"/>
        <end position="178"/>
    </location>
</feature>
<gene>
    <name evidence="2" type="ORF">EVB00_02170</name>
</gene>
<evidence type="ECO:0000256" key="1">
    <source>
        <dbReference type="SAM" id="Phobius"/>
    </source>
</evidence>
<accession>A0A520M8Q0</accession>
<evidence type="ECO:0000313" key="2">
    <source>
        <dbReference type="EMBL" id="RZO17600.1"/>
    </source>
</evidence>
<protein>
    <submittedName>
        <fullName evidence="2">DUF1295 domain-containing protein</fullName>
    </submittedName>
</protein>
<feature type="transmembrane region" description="Helical" evidence="1">
    <location>
        <begin position="62"/>
        <end position="80"/>
    </location>
</feature>
<keyword evidence="1" id="KW-0812">Transmembrane</keyword>
<dbReference type="EMBL" id="SHBM01000027">
    <property type="protein sequence ID" value="RZO17600.1"/>
    <property type="molecule type" value="Genomic_DNA"/>
</dbReference>
<sequence>MKPIHYLSFAALGFIIPFGISLLIGNPLVQNIVLAIYIIQWIAFIPAYVFQTEKFFDLTGSITYSGIFAYLIYLTASGSINANWGSTVIAVCVILWAGRLGTFLFSRIAKDGEDKRFRTIKPSPSQFFMTWTLQGAWVSLCSLCAITGIASDTGIIINPIFYIGLFMFIGGFAIEIIADQQKTIFRAIPENRDKFITTGLWSRSRHPNYFGEIALWTGVALMSFSSLSGIEFLTLISPIWTYLLLVKISGVRMLEGRGSVKWGDNKDYISYIENTPMVFIKFW</sequence>
<dbReference type="InterPro" id="IPR010721">
    <property type="entry name" value="UstE-like"/>
</dbReference>
<dbReference type="Gene3D" id="1.20.120.1630">
    <property type="match status" value="1"/>
</dbReference>
<dbReference type="PANTHER" id="PTHR32251:SF17">
    <property type="entry name" value="STEROID 5-ALPHA REDUCTASE C-TERMINAL DOMAIN-CONTAINING PROTEIN"/>
    <property type="match status" value="1"/>
</dbReference>
<feature type="transmembrane region" description="Helical" evidence="1">
    <location>
        <begin position="7"/>
        <end position="25"/>
    </location>
</feature>
<dbReference type="GO" id="GO:0016020">
    <property type="term" value="C:membrane"/>
    <property type="evidence" value="ECO:0007669"/>
    <property type="project" value="TreeGrafter"/>
</dbReference>
<keyword evidence="1" id="KW-1133">Transmembrane helix</keyword>
<dbReference type="PANTHER" id="PTHR32251">
    <property type="entry name" value="3-OXO-5-ALPHA-STEROID 4-DEHYDROGENASE"/>
    <property type="match status" value="1"/>
</dbReference>
<dbReference type="Proteomes" id="UP000318359">
    <property type="component" value="Unassembled WGS sequence"/>
</dbReference>
<proteinExistence type="predicted"/>
<comment type="caution">
    <text evidence="2">The sequence shown here is derived from an EMBL/GenBank/DDBJ whole genome shotgun (WGS) entry which is preliminary data.</text>
</comment>
<dbReference type="AlphaFoldDB" id="A0A520M8Q0"/>
<dbReference type="Pfam" id="PF06966">
    <property type="entry name" value="DUF1295"/>
    <property type="match status" value="1"/>
</dbReference>